<keyword evidence="4" id="KW-1185">Reference proteome</keyword>
<organism evidence="3 4">
    <name type="scientific">Propithecus coquereli</name>
    <name type="common">Coquerel's sifaka</name>
    <name type="synonym">Propithecus verreauxi coquereli</name>
    <dbReference type="NCBI Taxonomy" id="379532"/>
    <lineage>
        <taxon>Eukaryota</taxon>
        <taxon>Metazoa</taxon>
        <taxon>Chordata</taxon>
        <taxon>Craniata</taxon>
        <taxon>Vertebrata</taxon>
        <taxon>Euteleostomi</taxon>
        <taxon>Mammalia</taxon>
        <taxon>Eutheria</taxon>
        <taxon>Euarchontoglires</taxon>
        <taxon>Primates</taxon>
        <taxon>Strepsirrhini</taxon>
        <taxon>Lemuriformes</taxon>
        <taxon>Indriidae</taxon>
        <taxon>Propithecus</taxon>
    </lineage>
</organism>
<reference evidence="3" key="1">
    <citation type="submission" date="2025-08" db="UniProtKB">
        <authorList>
            <consortium name="Ensembl"/>
        </authorList>
    </citation>
    <scope>IDENTIFICATION</scope>
</reference>
<dbReference type="PANTHER" id="PTHR22800">
    <property type="entry name" value="C-TYPE LECTIN PROTEINS"/>
    <property type="match status" value="1"/>
</dbReference>
<reference evidence="3" key="2">
    <citation type="submission" date="2025-09" db="UniProtKB">
        <authorList>
            <consortium name="Ensembl"/>
        </authorList>
    </citation>
    <scope>IDENTIFICATION</scope>
</reference>
<dbReference type="Ensembl" id="ENSPCOT00000010303.1">
    <property type="protein sequence ID" value="ENSPCOP00000002983.1"/>
    <property type="gene ID" value="ENSPCOG00000009093.1"/>
</dbReference>
<protein>
    <submittedName>
        <fullName evidence="3">Uncharacterized protein</fullName>
    </submittedName>
</protein>
<name>A0A2K6EMM1_PROCO</name>
<dbReference type="InterPro" id="IPR050919">
    <property type="entry name" value="NKG2/CD94_NK_receptors"/>
</dbReference>
<dbReference type="STRING" id="379532.ENSPCOP00000002983"/>
<sequence length="130" mass="14530">MDNQRVIYSEMNLAPNPKRQQRKPKGTKSSISETEQEITYAELNLQNAAQDLRGDDKSYRCKGLLFPPEKLIAGILGILCLVLMSTVVTRLPNSIEETRYGKYHCAALHSLSLQSGGCGSNKTYICKHEL</sequence>
<proteinExistence type="predicted"/>
<dbReference type="Proteomes" id="UP000233160">
    <property type="component" value="Unassembled WGS sequence"/>
</dbReference>
<feature type="transmembrane region" description="Helical" evidence="2">
    <location>
        <begin position="71"/>
        <end position="92"/>
    </location>
</feature>
<evidence type="ECO:0000256" key="2">
    <source>
        <dbReference type="SAM" id="Phobius"/>
    </source>
</evidence>
<keyword evidence="2" id="KW-1133">Transmembrane helix</keyword>
<accession>A0A2K6EMM1</accession>
<keyword evidence="2" id="KW-0472">Membrane</keyword>
<keyword evidence="2" id="KW-0812">Transmembrane</keyword>
<dbReference type="GeneTree" id="ENSGT00940000163686"/>
<dbReference type="PANTHER" id="PTHR22800:SF242">
    <property type="entry name" value="NKG2-A_NKG2-B TYPE II INTEGRAL MEMBRANE PROTEIN"/>
    <property type="match status" value="1"/>
</dbReference>
<dbReference type="AlphaFoldDB" id="A0A2K6EMM1"/>
<dbReference type="GO" id="GO:0045954">
    <property type="term" value="P:positive regulation of natural killer cell mediated cytotoxicity"/>
    <property type="evidence" value="ECO:0007669"/>
    <property type="project" value="TreeGrafter"/>
</dbReference>
<evidence type="ECO:0000313" key="3">
    <source>
        <dbReference type="Ensembl" id="ENSPCOP00000002983.1"/>
    </source>
</evidence>
<feature type="region of interest" description="Disordered" evidence="1">
    <location>
        <begin position="1"/>
        <end position="34"/>
    </location>
</feature>
<evidence type="ECO:0000313" key="4">
    <source>
        <dbReference type="Proteomes" id="UP000233160"/>
    </source>
</evidence>
<dbReference type="GO" id="GO:0002223">
    <property type="term" value="P:stimulatory C-type lectin receptor signaling pathway"/>
    <property type="evidence" value="ECO:0007669"/>
    <property type="project" value="TreeGrafter"/>
</dbReference>
<evidence type="ECO:0000256" key="1">
    <source>
        <dbReference type="SAM" id="MobiDB-lite"/>
    </source>
</evidence>
<dbReference type="OMA" id="IAVIPCK"/>